<evidence type="ECO:0000256" key="1">
    <source>
        <dbReference type="ARBA" id="ARBA00001966"/>
    </source>
</evidence>
<organism evidence="7 8">
    <name type="scientific">Anaerobranca gottschalkii DSM 13577</name>
    <dbReference type="NCBI Taxonomy" id="1120990"/>
    <lineage>
        <taxon>Bacteria</taxon>
        <taxon>Bacillati</taxon>
        <taxon>Bacillota</taxon>
        <taxon>Clostridia</taxon>
        <taxon>Eubacteriales</taxon>
        <taxon>Proteinivoracaceae</taxon>
        <taxon>Anaerobranca</taxon>
    </lineage>
</organism>
<evidence type="ECO:0000313" key="7">
    <source>
        <dbReference type="EMBL" id="SET06575.1"/>
    </source>
</evidence>
<dbReference type="RefSeq" id="WP_091351154.1">
    <property type="nucleotide sequence ID" value="NZ_FOIF01000040.1"/>
</dbReference>
<dbReference type="InterPro" id="IPR007197">
    <property type="entry name" value="rSAM"/>
</dbReference>
<dbReference type="InterPro" id="IPR023867">
    <property type="entry name" value="Sulphatase_maturase_rSAM"/>
</dbReference>
<gene>
    <name evidence="7" type="ORF">SAMN03080614_104021</name>
</gene>
<dbReference type="NCBIfam" id="TIGR04085">
    <property type="entry name" value="rSAM_more_4Fe4S"/>
    <property type="match status" value="1"/>
</dbReference>
<keyword evidence="5" id="KW-0411">Iron-sulfur</keyword>
<evidence type="ECO:0000256" key="3">
    <source>
        <dbReference type="ARBA" id="ARBA00022723"/>
    </source>
</evidence>
<dbReference type="NCBIfam" id="TIGR03974">
    <property type="entry name" value="rSAM_six_Cys"/>
    <property type="match status" value="1"/>
</dbReference>
<feature type="domain" description="Radical SAM core" evidence="6">
    <location>
        <begin position="90"/>
        <end position="323"/>
    </location>
</feature>
<keyword evidence="2" id="KW-0949">S-adenosyl-L-methionine</keyword>
<dbReference type="GO" id="GO:0046872">
    <property type="term" value="F:metal ion binding"/>
    <property type="evidence" value="ECO:0007669"/>
    <property type="project" value="UniProtKB-KW"/>
</dbReference>
<dbReference type="CDD" id="cd01335">
    <property type="entry name" value="Radical_SAM"/>
    <property type="match status" value="1"/>
</dbReference>
<dbReference type="InterPro" id="IPR024025">
    <property type="entry name" value="SCIFF_rSAM_maturase"/>
</dbReference>
<dbReference type="AlphaFoldDB" id="A0A1I0BHV3"/>
<keyword evidence="4" id="KW-0408">Iron</keyword>
<dbReference type="GO" id="GO:0051536">
    <property type="term" value="F:iron-sulfur cluster binding"/>
    <property type="evidence" value="ECO:0007669"/>
    <property type="project" value="UniProtKB-KW"/>
</dbReference>
<dbReference type="EMBL" id="FOIF01000040">
    <property type="protein sequence ID" value="SET06575.1"/>
    <property type="molecule type" value="Genomic_DNA"/>
</dbReference>
<name>A0A1I0BHV3_9FIRM</name>
<dbReference type="InterPro" id="IPR023885">
    <property type="entry name" value="4Fe4S-binding_SPASM_dom"/>
</dbReference>
<dbReference type="STRING" id="1120990.SAMN03080614_104021"/>
<dbReference type="InterPro" id="IPR047602">
    <property type="entry name" value="SPASM_CteB-like"/>
</dbReference>
<evidence type="ECO:0000256" key="5">
    <source>
        <dbReference type="ARBA" id="ARBA00023014"/>
    </source>
</evidence>
<dbReference type="SFLD" id="SFLDG01067">
    <property type="entry name" value="SPASM/twitch_domain_containing"/>
    <property type="match status" value="1"/>
</dbReference>
<evidence type="ECO:0000256" key="4">
    <source>
        <dbReference type="ARBA" id="ARBA00023004"/>
    </source>
</evidence>
<evidence type="ECO:0000256" key="2">
    <source>
        <dbReference type="ARBA" id="ARBA00022691"/>
    </source>
</evidence>
<reference evidence="8" key="1">
    <citation type="submission" date="2016-10" db="EMBL/GenBank/DDBJ databases">
        <authorList>
            <person name="Varghese N."/>
            <person name="Submissions S."/>
        </authorList>
    </citation>
    <scope>NUCLEOTIDE SEQUENCE [LARGE SCALE GENOMIC DNA]</scope>
    <source>
        <strain evidence="8">DSM 13577</strain>
    </source>
</reference>
<dbReference type="Gene3D" id="3.20.20.70">
    <property type="entry name" value="Aldolase class I"/>
    <property type="match status" value="1"/>
</dbReference>
<evidence type="ECO:0000313" key="8">
    <source>
        <dbReference type="Proteomes" id="UP000243819"/>
    </source>
</evidence>
<comment type="cofactor">
    <cofactor evidence="1">
        <name>[4Fe-4S] cluster</name>
        <dbReference type="ChEBI" id="CHEBI:49883"/>
    </cofactor>
</comment>
<dbReference type="InterPro" id="IPR013785">
    <property type="entry name" value="Aldolase_TIM"/>
</dbReference>
<dbReference type="SFLD" id="SFLDG01386">
    <property type="entry name" value="main_SPASM_domain-containing"/>
    <property type="match status" value="1"/>
</dbReference>
<dbReference type="CDD" id="cd21124">
    <property type="entry name" value="SPASM_CteB-like"/>
    <property type="match status" value="1"/>
</dbReference>
<sequence length="456" mass="52327">MKLQNYYKFSRKGINILIDIPSGAVHVIDKITDEIINQLEKGVKAEELVNVLKDYPQHEVKGALKELQELVEKNCLFTEDKGVEITKPNANIVKALCLHVAHDCNMRCKYCFASSGHFGGQRTLMDIEIAKKAVDFILEKSGPRKNCEIDFFGGEPLMNFPLIKEVITYAREREKEYNKHIRFTLTTNGLALTKEVQDFVNEHGLSTVLSLDGRKEVNDNMRKTVQGEGTYEHIIEKYREFIQSRNNRNYYVRGTYTAENLDFAEDVKHIVDQGFSEVSVEPVVVTEDKGYALTFQHLDKLKEEYWKLTDIYLEYYEKGKPFNFFHFNINIDGGPCAAKRVSGCGAGVEYLAIDPQGDIYPCHQFVGNKEFIMGNLNTIFTGDKIKETFLQSSLFEKEDCKQCWARYYCGGGCHANAYLYNKDLKKPYKLGCELQKIRTECSLYIEAVKAINKILK</sequence>
<dbReference type="Pfam" id="PF13186">
    <property type="entry name" value="SPASM"/>
    <property type="match status" value="1"/>
</dbReference>
<keyword evidence="3" id="KW-0479">Metal-binding</keyword>
<keyword evidence="8" id="KW-1185">Reference proteome</keyword>
<dbReference type="SFLD" id="SFLDS00029">
    <property type="entry name" value="Radical_SAM"/>
    <property type="match status" value="1"/>
</dbReference>
<dbReference type="PANTHER" id="PTHR43273">
    <property type="entry name" value="ANAEROBIC SULFATASE-MATURATING ENZYME HOMOLOG ASLB-RELATED"/>
    <property type="match status" value="1"/>
</dbReference>
<dbReference type="SFLD" id="SFLDG01384">
    <property type="entry name" value="thioether_bond_formation_requi"/>
    <property type="match status" value="1"/>
</dbReference>
<dbReference type="PROSITE" id="PS51918">
    <property type="entry name" value="RADICAL_SAM"/>
    <property type="match status" value="1"/>
</dbReference>
<dbReference type="Pfam" id="PF04055">
    <property type="entry name" value="Radical_SAM"/>
    <property type="match status" value="1"/>
</dbReference>
<dbReference type="OrthoDB" id="9808591at2"/>
<dbReference type="SUPFAM" id="SSF102114">
    <property type="entry name" value="Radical SAM enzymes"/>
    <property type="match status" value="1"/>
</dbReference>
<dbReference type="PANTHER" id="PTHR43273:SF8">
    <property type="entry name" value="RADICAL SAM DOMAIN PROTEIN"/>
    <property type="match status" value="1"/>
</dbReference>
<dbReference type="InterPro" id="IPR058240">
    <property type="entry name" value="rSAM_sf"/>
</dbReference>
<dbReference type="GO" id="GO:0016491">
    <property type="term" value="F:oxidoreductase activity"/>
    <property type="evidence" value="ECO:0007669"/>
    <property type="project" value="InterPro"/>
</dbReference>
<proteinExistence type="predicted"/>
<evidence type="ECO:0000259" key="6">
    <source>
        <dbReference type="PROSITE" id="PS51918"/>
    </source>
</evidence>
<dbReference type="Proteomes" id="UP000243819">
    <property type="component" value="Unassembled WGS sequence"/>
</dbReference>
<accession>A0A1I0BHV3</accession>
<protein>
    <recommendedName>
        <fullName evidence="6">Radical SAM core domain-containing protein</fullName>
    </recommendedName>
</protein>